<proteinExistence type="predicted"/>
<accession>A0A7I9YCX9</accession>
<dbReference type="AlphaFoldDB" id="A0A7I9YCX9"/>
<evidence type="ECO:0000313" key="2">
    <source>
        <dbReference type="Proteomes" id="UP000465305"/>
    </source>
</evidence>
<dbReference type="EMBL" id="BLKY01000001">
    <property type="protein sequence ID" value="GFG86549.1"/>
    <property type="molecule type" value="Genomic_DNA"/>
</dbReference>
<dbReference type="Proteomes" id="UP000465305">
    <property type="component" value="Unassembled WGS sequence"/>
</dbReference>
<gene>
    <name evidence="1" type="ORF">MALGJ_32250</name>
</gene>
<evidence type="ECO:0000313" key="1">
    <source>
        <dbReference type="EMBL" id="GFG86549.1"/>
    </source>
</evidence>
<organism evidence="1 2">
    <name type="scientific">Mycolicibacter algericus</name>
    <name type="common">Mycobacterium algericum</name>
    <dbReference type="NCBI Taxonomy" id="1288388"/>
    <lineage>
        <taxon>Bacteria</taxon>
        <taxon>Bacillati</taxon>
        <taxon>Actinomycetota</taxon>
        <taxon>Actinomycetes</taxon>
        <taxon>Mycobacteriales</taxon>
        <taxon>Mycobacteriaceae</taxon>
        <taxon>Mycolicibacter</taxon>
    </lineage>
</organism>
<sequence>MVRSRMEVWADDPGAAVRWAGGLICDRAMAGWDVVVRLPAPSGGAALKILGAGVRGHDGQAVPPEWAVPLVTMSGACYDPNCEHEFLSYVCGSVVPDGLPLPLADNGFRHRLSVGARAFKAHALRASGLPGEVASTELFWPAMPLPFSVVRGRIDRWPNAGRCNDALNTPETCC</sequence>
<name>A0A7I9YCX9_MYCAL</name>
<protein>
    <submittedName>
        <fullName evidence="1">Uncharacterized protein</fullName>
    </submittedName>
</protein>
<comment type="caution">
    <text evidence="1">The sequence shown here is derived from an EMBL/GenBank/DDBJ whole genome shotgun (WGS) entry which is preliminary data.</text>
</comment>
<reference evidence="1 2" key="1">
    <citation type="journal article" date="2019" name="Emerg. Microbes Infect.">
        <title>Comprehensive subspecies identification of 175 nontuberculous mycobacteria species based on 7547 genomic profiles.</title>
        <authorList>
            <person name="Matsumoto Y."/>
            <person name="Kinjo T."/>
            <person name="Motooka D."/>
            <person name="Nabeya D."/>
            <person name="Jung N."/>
            <person name="Uechi K."/>
            <person name="Horii T."/>
            <person name="Iida T."/>
            <person name="Fujita J."/>
            <person name="Nakamura S."/>
        </authorList>
    </citation>
    <scope>NUCLEOTIDE SEQUENCE [LARGE SCALE GENOMIC DNA]</scope>
    <source>
        <strain evidence="1 2">JCM 30723</strain>
    </source>
</reference>